<accession>A0A7I4B0B1</accession>
<evidence type="ECO:0000313" key="3">
    <source>
        <dbReference type="Proteomes" id="UP000006727"/>
    </source>
</evidence>
<reference evidence="2 3" key="2">
    <citation type="journal article" date="2018" name="Plant J.">
        <title>The Physcomitrella patens chromosome-scale assembly reveals moss genome structure and evolution.</title>
        <authorList>
            <person name="Lang D."/>
            <person name="Ullrich K.K."/>
            <person name="Murat F."/>
            <person name="Fuchs J."/>
            <person name="Jenkins J."/>
            <person name="Haas F.B."/>
            <person name="Piednoel M."/>
            <person name="Gundlach H."/>
            <person name="Van Bel M."/>
            <person name="Meyberg R."/>
            <person name="Vives C."/>
            <person name="Morata J."/>
            <person name="Symeonidi A."/>
            <person name="Hiss M."/>
            <person name="Muchero W."/>
            <person name="Kamisugi Y."/>
            <person name="Saleh O."/>
            <person name="Blanc G."/>
            <person name="Decker E.L."/>
            <person name="van Gessel N."/>
            <person name="Grimwood J."/>
            <person name="Hayes R.D."/>
            <person name="Graham S.W."/>
            <person name="Gunter L.E."/>
            <person name="McDaniel S.F."/>
            <person name="Hoernstein S.N.W."/>
            <person name="Larsson A."/>
            <person name="Li F.W."/>
            <person name="Perroud P.F."/>
            <person name="Phillips J."/>
            <person name="Ranjan P."/>
            <person name="Rokshar D.S."/>
            <person name="Rothfels C.J."/>
            <person name="Schneider L."/>
            <person name="Shu S."/>
            <person name="Stevenson D.W."/>
            <person name="Thummler F."/>
            <person name="Tillich M."/>
            <person name="Villarreal Aguilar J.C."/>
            <person name="Widiez T."/>
            <person name="Wong G.K."/>
            <person name="Wymore A."/>
            <person name="Zhang Y."/>
            <person name="Zimmer A.D."/>
            <person name="Quatrano R.S."/>
            <person name="Mayer K.F.X."/>
            <person name="Goodstein D."/>
            <person name="Casacuberta J.M."/>
            <person name="Vandepoele K."/>
            <person name="Reski R."/>
            <person name="Cuming A.C."/>
            <person name="Tuskan G.A."/>
            <person name="Maumus F."/>
            <person name="Salse J."/>
            <person name="Schmutz J."/>
            <person name="Rensing S.A."/>
        </authorList>
    </citation>
    <scope>NUCLEOTIDE SEQUENCE [LARGE SCALE GENOMIC DNA]</scope>
    <source>
        <strain evidence="2 3">cv. Gransden 2004</strain>
    </source>
</reference>
<dbReference type="AlphaFoldDB" id="A0A7I4B0B1"/>
<dbReference type="Proteomes" id="UP000006727">
    <property type="component" value="Chromosome 16"/>
</dbReference>
<dbReference type="EnsemblPlants" id="Pp3c16_13580V3.1">
    <property type="protein sequence ID" value="Pp3c16_13580V3.1"/>
    <property type="gene ID" value="Pp3c16_13580"/>
</dbReference>
<reference evidence="2 3" key="1">
    <citation type="journal article" date="2008" name="Science">
        <title>The Physcomitrella genome reveals evolutionary insights into the conquest of land by plants.</title>
        <authorList>
            <person name="Rensing S."/>
            <person name="Lang D."/>
            <person name="Zimmer A."/>
            <person name="Terry A."/>
            <person name="Salamov A."/>
            <person name="Shapiro H."/>
            <person name="Nishiyama T."/>
            <person name="Perroud P.-F."/>
            <person name="Lindquist E."/>
            <person name="Kamisugi Y."/>
            <person name="Tanahashi T."/>
            <person name="Sakakibara K."/>
            <person name="Fujita T."/>
            <person name="Oishi K."/>
            <person name="Shin-I T."/>
            <person name="Kuroki Y."/>
            <person name="Toyoda A."/>
            <person name="Suzuki Y."/>
            <person name="Hashimoto A."/>
            <person name="Yamaguchi K."/>
            <person name="Sugano A."/>
            <person name="Kohara Y."/>
            <person name="Fujiyama A."/>
            <person name="Anterola A."/>
            <person name="Aoki S."/>
            <person name="Ashton N."/>
            <person name="Barbazuk W.B."/>
            <person name="Barker E."/>
            <person name="Bennetzen J."/>
            <person name="Bezanilla M."/>
            <person name="Blankenship R."/>
            <person name="Cho S.H."/>
            <person name="Dutcher S."/>
            <person name="Estelle M."/>
            <person name="Fawcett J.A."/>
            <person name="Gundlach H."/>
            <person name="Hanada K."/>
            <person name="Heyl A."/>
            <person name="Hicks K.A."/>
            <person name="Hugh J."/>
            <person name="Lohr M."/>
            <person name="Mayer K."/>
            <person name="Melkozernov A."/>
            <person name="Murata T."/>
            <person name="Nelson D."/>
            <person name="Pils B."/>
            <person name="Prigge M."/>
            <person name="Reiss B."/>
            <person name="Renner T."/>
            <person name="Rombauts S."/>
            <person name="Rushton P."/>
            <person name="Sanderfoot A."/>
            <person name="Schween G."/>
            <person name="Shiu S.-H."/>
            <person name="Stueber K."/>
            <person name="Theodoulou F.L."/>
            <person name="Tu H."/>
            <person name="Van de Peer Y."/>
            <person name="Verrier P.J."/>
            <person name="Waters E."/>
            <person name="Wood A."/>
            <person name="Yang L."/>
            <person name="Cove D."/>
            <person name="Cuming A."/>
            <person name="Hasebe M."/>
            <person name="Lucas S."/>
            <person name="Mishler D.B."/>
            <person name="Reski R."/>
            <person name="Grigoriev I."/>
            <person name="Quatrano R.S."/>
            <person name="Boore J.L."/>
        </authorList>
    </citation>
    <scope>NUCLEOTIDE SEQUENCE [LARGE SCALE GENOMIC DNA]</scope>
    <source>
        <strain evidence="2 3">cv. Gransden 2004</strain>
    </source>
</reference>
<reference evidence="2" key="3">
    <citation type="submission" date="2020-12" db="UniProtKB">
        <authorList>
            <consortium name="EnsemblPlants"/>
        </authorList>
    </citation>
    <scope>IDENTIFICATION</scope>
</reference>
<dbReference type="EMBL" id="ABEU02000016">
    <property type="status" value="NOT_ANNOTATED_CDS"/>
    <property type="molecule type" value="Genomic_DNA"/>
</dbReference>
<organism evidence="2 3">
    <name type="scientific">Physcomitrium patens</name>
    <name type="common">Spreading-leaved earth moss</name>
    <name type="synonym">Physcomitrella patens</name>
    <dbReference type="NCBI Taxonomy" id="3218"/>
    <lineage>
        <taxon>Eukaryota</taxon>
        <taxon>Viridiplantae</taxon>
        <taxon>Streptophyta</taxon>
        <taxon>Embryophyta</taxon>
        <taxon>Bryophyta</taxon>
        <taxon>Bryophytina</taxon>
        <taxon>Bryopsida</taxon>
        <taxon>Funariidae</taxon>
        <taxon>Funariales</taxon>
        <taxon>Funariaceae</taxon>
        <taxon>Physcomitrium</taxon>
    </lineage>
</organism>
<dbReference type="InParanoid" id="A0A7I4B0B1"/>
<sequence length="90" mass="10359">MDERPSMRRLTPKPSTLNRFARRRAPHTTEEALASNPPPPSPIAVLLSHFVLRRVSDSPTRIFLECSTQLGLRFPSRFWAKKSRRFLTTA</sequence>
<dbReference type="Gramene" id="Pp3c16_13580V3.1">
    <property type="protein sequence ID" value="Pp3c16_13580V3.1"/>
    <property type="gene ID" value="Pp3c16_13580"/>
</dbReference>
<keyword evidence="3" id="KW-1185">Reference proteome</keyword>
<evidence type="ECO:0000256" key="1">
    <source>
        <dbReference type="SAM" id="MobiDB-lite"/>
    </source>
</evidence>
<protein>
    <submittedName>
        <fullName evidence="2">Uncharacterized protein</fullName>
    </submittedName>
</protein>
<feature type="region of interest" description="Disordered" evidence="1">
    <location>
        <begin position="1"/>
        <end position="38"/>
    </location>
</feature>
<evidence type="ECO:0000313" key="2">
    <source>
        <dbReference type="EnsemblPlants" id="Pp3c16_13580V3.1"/>
    </source>
</evidence>
<name>A0A7I4B0B1_PHYPA</name>
<proteinExistence type="predicted"/>